<dbReference type="EMBL" id="FLQW01002267">
    <property type="protein sequence ID" value="SBS92843.1"/>
    <property type="molecule type" value="Genomic_DNA"/>
</dbReference>
<organism evidence="3 4">
    <name type="scientific">Plasmodium malariae</name>
    <dbReference type="NCBI Taxonomy" id="5858"/>
    <lineage>
        <taxon>Eukaryota</taxon>
        <taxon>Sar</taxon>
        <taxon>Alveolata</taxon>
        <taxon>Apicomplexa</taxon>
        <taxon>Aconoidasida</taxon>
        <taxon>Haemosporida</taxon>
        <taxon>Plasmodiidae</taxon>
        <taxon>Plasmodium</taxon>
        <taxon>Plasmodium (Plasmodium)</taxon>
    </lineage>
</organism>
<feature type="compositionally biased region" description="Low complexity" evidence="2">
    <location>
        <begin position="448"/>
        <end position="458"/>
    </location>
</feature>
<feature type="non-terminal residue" evidence="3">
    <location>
        <position position="1"/>
    </location>
</feature>
<evidence type="ECO:0000313" key="3">
    <source>
        <dbReference type="EMBL" id="SBS92843.1"/>
    </source>
</evidence>
<feature type="compositionally biased region" description="Basic residues" evidence="2">
    <location>
        <begin position="471"/>
        <end position="481"/>
    </location>
</feature>
<accession>A0A1A8WIS0</accession>
<evidence type="ECO:0000313" key="4">
    <source>
        <dbReference type="Proteomes" id="UP000078597"/>
    </source>
</evidence>
<feature type="region of interest" description="Disordered" evidence="2">
    <location>
        <begin position="439"/>
        <end position="502"/>
    </location>
</feature>
<protein>
    <submittedName>
        <fullName evidence="3">Autophagy-related protein 23, putative</fullName>
    </submittedName>
</protein>
<dbReference type="VEuPathDB" id="PlasmoDB:PmUG01_09035900"/>
<gene>
    <name evidence="3" type="ORF">PMALA_037460</name>
</gene>
<dbReference type="Proteomes" id="UP000078597">
    <property type="component" value="Unassembled WGS sequence"/>
</dbReference>
<sequence length="604" mass="70806">HKNNIIENLNNEISNLKAEKKMLGLDMDIVKNEQNKIKVELKQLAKEKEELKKEQEKLGKEKEEIDKYKEELLKEKEQIQKNKDQIEKEKEHIQINKDELEKDRERQENNLKKIIIKYGSLQKEVDELTAENSVANVPIDKIKSLDLKLQEIKKELASEKIKNNQLKILYNKLKEKESELVLFQNENLSLKSYKKELNKIRESKKCEMDNIESDLHEVRDSYKKLAKLIIKRKIKERDDLHFEGHPQSLLLKTLWFGYVDLCKTMLKMRDAYLYSGNKNHRFITAYDTGLNETRGIFLINEEDAKHLIYVGPFNKFYGYSVTVGNNKNNLEIAKCRKCSYIFEEIYETKKGTKLVLIKEKESGKYFSGLSKQFYFDKKKKKGVDNSDYNKVVNKLINYITNEKEENGNIIIKTSDQKLKIENEKETCFFVKTAEEDTTANEEKSFQGNDNNSNNNNVTTKKKSKSQTTVMLKKKKKKKKVLPKNGKIKDPKLLTPQGNKKELKVKEMNEENLHKYNIAKDMLLLSDNSSYSTSTTDNDKDDSVKYNLKNKVNTENEKNFRNKNHNNNLLYKSLAMNYMQSTNISLSECIHNDINSNGNNHIKNK</sequence>
<feature type="coiled-coil region" evidence="1">
    <location>
        <begin position="6"/>
        <end position="228"/>
    </location>
</feature>
<evidence type="ECO:0000256" key="1">
    <source>
        <dbReference type="SAM" id="Coils"/>
    </source>
</evidence>
<evidence type="ECO:0000256" key="2">
    <source>
        <dbReference type="SAM" id="MobiDB-lite"/>
    </source>
</evidence>
<proteinExistence type="predicted"/>
<keyword evidence="1" id="KW-0175">Coiled coil</keyword>
<feature type="non-terminal residue" evidence="3">
    <location>
        <position position="604"/>
    </location>
</feature>
<dbReference type="AlphaFoldDB" id="A0A1A8WIS0"/>
<reference evidence="4" key="1">
    <citation type="submission" date="2016-05" db="EMBL/GenBank/DDBJ databases">
        <authorList>
            <person name="Naeem Raeece"/>
        </authorList>
    </citation>
    <scope>NUCLEOTIDE SEQUENCE [LARGE SCALE GENOMIC DNA]</scope>
</reference>
<name>A0A1A8WIS0_PLAMA</name>